<keyword evidence="7" id="KW-0418">Kinase</keyword>
<proteinExistence type="inferred from homology"/>
<keyword evidence="9" id="KW-0289">Folate biosynthesis</keyword>
<evidence type="ECO:0000256" key="1">
    <source>
        <dbReference type="ARBA" id="ARBA00005051"/>
    </source>
</evidence>
<keyword evidence="8" id="KW-0067">ATP-binding</keyword>
<evidence type="ECO:0000313" key="14">
    <source>
        <dbReference type="EMBL" id="QZD88811.1"/>
    </source>
</evidence>
<dbReference type="PANTHER" id="PTHR43071">
    <property type="entry name" value="2-AMINO-4-HYDROXY-6-HYDROXYMETHYLDIHYDROPTERIDINE PYROPHOSPHOKINASE"/>
    <property type="match status" value="1"/>
</dbReference>
<evidence type="ECO:0000256" key="3">
    <source>
        <dbReference type="ARBA" id="ARBA00013253"/>
    </source>
</evidence>
<evidence type="ECO:0000256" key="10">
    <source>
        <dbReference type="ARBA" id="ARBA00029409"/>
    </source>
</evidence>
<evidence type="ECO:0000256" key="9">
    <source>
        <dbReference type="ARBA" id="ARBA00022909"/>
    </source>
</evidence>
<comment type="pathway">
    <text evidence="1">Cofactor biosynthesis; tetrahydrofolate biosynthesis; 2-amino-4-hydroxy-6-hydroxymethyl-7,8-dihydropteridine diphosphate from 7,8-dihydroneopterin triphosphate: step 4/4.</text>
</comment>
<evidence type="ECO:0000256" key="4">
    <source>
        <dbReference type="ARBA" id="ARBA00016218"/>
    </source>
</evidence>
<dbReference type="Pfam" id="PF01288">
    <property type="entry name" value="HPPK"/>
    <property type="match status" value="1"/>
</dbReference>
<gene>
    <name evidence="14" type="primary">folK</name>
    <name evidence="14" type="ORF">K3148_08030</name>
</gene>
<evidence type="ECO:0000256" key="8">
    <source>
        <dbReference type="ARBA" id="ARBA00022840"/>
    </source>
</evidence>
<keyword evidence="5 14" id="KW-0808">Transferase</keyword>
<dbReference type="CDD" id="cd00483">
    <property type="entry name" value="HPPK"/>
    <property type="match status" value="1"/>
</dbReference>
<evidence type="ECO:0000256" key="2">
    <source>
        <dbReference type="ARBA" id="ARBA00005810"/>
    </source>
</evidence>
<evidence type="ECO:0000256" key="7">
    <source>
        <dbReference type="ARBA" id="ARBA00022777"/>
    </source>
</evidence>
<protein>
    <recommendedName>
        <fullName evidence="4">2-amino-4-hydroxy-6-hydroxymethyldihydropteridine pyrophosphokinase</fullName>
        <ecNumber evidence="3">2.7.6.3</ecNumber>
    </recommendedName>
    <alternativeName>
        <fullName evidence="11">6-hydroxymethyl-7,8-dihydropterin pyrophosphokinase</fullName>
    </alternativeName>
    <alternativeName>
        <fullName evidence="12">7,8-dihydro-6-hydroxymethylpterin-pyrophosphokinase</fullName>
    </alternativeName>
</protein>
<sequence>MTVHRYILALGSNMRVPGIGNPRRVLATALDAMAEREIEVIAASRIISSRPVGPSQRLYANGAALVETPHDPETMLDELQALERQFGRKRRGSRWRGRPLDLDIVLWSGGAWLSPQLTIPHPLFRQRDFVAGPAARVAADWRDPVTGLTLRQIAARVS</sequence>
<dbReference type="PANTHER" id="PTHR43071:SF1">
    <property type="entry name" value="2-AMINO-4-HYDROXY-6-HYDROXYMETHYLDIHYDROPTERIDINE PYROPHOSPHOKINASE"/>
    <property type="match status" value="1"/>
</dbReference>
<keyword evidence="15" id="KW-1185">Reference proteome</keyword>
<dbReference type="EMBL" id="CP081295">
    <property type="protein sequence ID" value="QZD88811.1"/>
    <property type="molecule type" value="Genomic_DNA"/>
</dbReference>
<evidence type="ECO:0000256" key="11">
    <source>
        <dbReference type="ARBA" id="ARBA00029766"/>
    </source>
</evidence>
<reference evidence="14 15" key="1">
    <citation type="submission" date="2021-08" db="EMBL/GenBank/DDBJ databases">
        <title>Comparative Genomics Analysis of the Genus Qipengyuania Reveals Extensive Genetic Diversity and Metabolic Versatility, Including the Description of Fifteen Novel Species.</title>
        <authorList>
            <person name="Liu Y."/>
        </authorList>
    </citation>
    <scope>NUCLEOTIDE SEQUENCE [LARGE SCALE GENOMIC DNA]</scope>
    <source>
        <strain evidence="14 15">1NDH13</strain>
    </source>
</reference>
<dbReference type="Proteomes" id="UP000824281">
    <property type="component" value="Chromosome"/>
</dbReference>
<dbReference type="Gene3D" id="3.30.70.560">
    <property type="entry name" value="7,8-Dihydro-6-hydroxymethylpterin-pyrophosphokinase HPPK"/>
    <property type="match status" value="1"/>
</dbReference>
<dbReference type="InterPro" id="IPR000550">
    <property type="entry name" value="Hppk"/>
</dbReference>
<dbReference type="EC" id="2.7.6.3" evidence="3"/>
<evidence type="ECO:0000256" key="12">
    <source>
        <dbReference type="ARBA" id="ARBA00033413"/>
    </source>
</evidence>
<name>A0ABX8ZIG3_9SPHN</name>
<evidence type="ECO:0000256" key="5">
    <source>
        <dbReference type="ARBA" id="ARBA00022679"/>
    </source>
</evidence>
<dbReference type="SUPFAM" id="SSF55083">
    <property type="entry name" value="6-hydroxymethyl-7,8-dihydropterin pyrophosphokinase, HPPK"/>
    <property type="match status" value="1"/>
</dbReference>
<dbReference type="NCBIfam" id="TIGR01498">
    <property type="entry name" value="folK"/>
    <property type="match status" value="1"/>
</dbReference>
<accession>A0ABX8ZIG3</accession>
<organism evidence="14 15">
    <name type="scientific">Qipengyuania aurantiaca</name>
    <dbReference type="NCBI Taxonomy" id="2867233"/>
    <lineage>
        <taxon>Bacteria</taxon>
        <taxon>Pseudomonadati</taxon>
        <taxon>Pseudomonadota</taxon>
        <taxon>Alphaproteobacteria</taxon>
        <taxon>Sphingomonadales</taxon>
        <taxon>Erythrobacteraceae</taxon>
        <taxon>Qipengyuania</taxon>
    </lineage>
</organism>
<feature type="domain" description="7,8-dihydro-6-hydroxymethylpterin-pyrophosphokinase" evidence="13">
    <location>
        <begin position="7"/>
        <end position="138"/>
    </location>
</feature>
<evidence type="ECO:0000256" key="6">
    <source>
        <dbReference type="ARBA" id="ARBA00022741"/>
    </source>
</evidence>
<comment type="similarity">
    <text evidence="2">Belongs to the HPPK family.</text>
</comment>
<evidence type="ECO:0000259" key="13">
    <source>
        <dbReference type="Pfam" id="PF01288"/>
    </source>
</evidence>
<comment type="function">
    <text evidence="10">Catalyzes the transfer of pyrophosphate from adenosine triphosphate (ATP) to 6-hydroxymethyl-7,8-dihydropterin, an enzymatic step in folate biosynthesis pathway.</text>
</comment>
<evidence type="ECO:0000313" key="15">
    <source>
        <dbReference type="Proteomes" id="UP000824281"/>
    </source>
</evidence>
<keyword evidence="6" id="KW-0547">Nucleotide-binding</keyword>
<dbReference type="InterPro" id="IPR035907">
    <property type="entry name" value="Hppk_sf"/>
</dbReference>
<dbReference type="RefSeq" id="WP_221424321.1">
    <property type="nucleotide sequence ID" value="NZ_CP081295.1"/>
</dbReference>
<dbReference type="GO" id="GO:0003848">
    <property type="term" value="F:2-amino-4-hydroxy-6-hydroxymethyldihydropteridine diphosphokinase activity"/>
    <property type="evidence" value="ECO:0007669"/>
    <property type="project" value="UniProtKB-EC"/>
</dbReference>